<name>A0A9W8JL76_9AGAR</name>
<keyword evidence="3" id="KW-1185">Reference proteome</keyword>
<feature type="coiled-coil region" evidence="1">
    <location>
        <begin position="35"/>
        <end position="62"/>
    </location>
</feature>
<feature type="non-terminal residue" evidence="2">
    <location>
        <position position="1"/>
    </location>
</feature>
<gene>
    <name evidence="2" type="ORF">H1R20_g1261</name>
</gene>
<organism evidence="2 3">
    <name type="scientific">Candolleomyces eurysporus</name>
    <dbReference type="NCBI Taxonomy" id="2828524"/>
    <lineage>
        <taxon>Eukaryota</taxon>
        <taxon>Fungi</taxon>
        <taxon>Dikarya</taxon>
        <taxon>Basidiomycota</taxon>
        <taxon>Agaricomycotina</taxon>
        <taxon>Agaricomycetes</taxon>
        <taxon>Agaricomycetidae</taxon>
        <taxon>Agaricales</taxon>
        <taxon>Agaricineae</taxon>
        <taxon>Psathyrellaceae</taxon>
        <taxon>Candolleomyces</taxon>
    </lineage>
</organism>
<dbReference type="AlphaFoldDB" id="A0A9W8JL76"/>
<dbReference type="Proteomes" id="UP001140091">
    <property type="component" value="Unassembled WGS sequence"/>
</dbReference>
<proteinExistence type="predicted"/>
<evidence type="ECO:0000256" key="1">
    <source>
        <dbReference type="SAM" id="Coils"/>
    </source>
</evidence>
<dbReference type="Gene3D" id="3.80.10.10">
    <property type="entry name" value="Ribonuclease Inhibitor"/>
    <property type="match status" value="1"/>
</dbReference>
<comment type="caution">
    <text evidence="2">The sequence shown here is derived from an EMBL/GenBank/DDBJ whole genome shotgun (WGS) entry which is preliminary data.</text>
</comment>
<dbReference type="InterPro" id="IPR032675">
    <property type="entry name" value="LRR_dom_sf"/>
</dbReference>
<keyword evidence="1" id="KW-0175">Coiled coil</keyword>
<evidence type="ECO:0000313" key="2">
    <source>
        <dbReference type="EMBL" id="KAJ2935833.1"/>
    </source>
</evidence>
<reference evidence="2" key="1">
    <citation type="submission" date="2022-06" db="EMBL/GenBank/DDBJ databases">
        <title>Genome Sequence of Candolleomyces eurysporus.</title>
        <authorList>
            <person name="Buettner E."/>
        </authorList>
    </citation>
    <scope>NUCLEOTIDE SEQUENCE</scope>
    <source>
        <strain evidence="2">VTCC 930004</strain>
    </source>
</reference>
<dbReference type="EMBL" id="JANBPK010000308">
    <property type="protein sequence ID" value="KAJ2935833.1"/>
    <property type="molecule type" value="Genomic_DNA"/>
</dbReference>
<dbReference type="OrthoDB" id="3266451at2759"/>
<sequence>MDFSSGTEHFNVHYVPSDEEIPAIRDAVCKGEEAVKKIEGQMEELRQELRALEERREAQLPNFPTARLLTVPPQSTPALTTVKLHCNITEFQQENPLNEHMVSRTNIFNVPTLRSLSIGARVMFHDLTRMPVVWSNLEHLVFDGYPTESPHSFDGAQALALFKECPNLVTCRLALQRDITIPIGLAPVPLQKLRELAFTPHTSHLPKGFARLLILPSLRKLEVITGYGECTPREYQESGLSEFFERFRPTLKDVTFCYKSMTQTGLQDCLRYLPNVTSLGLVSSDRVTIATNAGAANLNNDLFKHLSPEFDERGSPVTQLPPCPRIEVFRVGAPRGEVAEEALIDFIDARQRGG</sequence>
<dbReference type="SUPFAM" id="SSF52047">
    <property type="entry name" value="RNI-like"/>
    <property type="match status" value="1"/>
</dbReference>
<evidence type="ECO:0000313" key="3">
    <source>
        <dbReference type="Proteomes" id="UP001140091"/>
    </source>
</evidence>
<protein>
    <submittedName>
        <fullName evidence="2">Uncharacterized protein</fullName>
    </submittedName>
</protein>
<accession>A0A9W8JL76</accession>